<evidence type="ECO:0000313" key="4">
    <source>
        <dbReference type="EMBL" id="MDQ8208874.1"/>
    </source>
</evidence>
<evidence type="ECO:0000313" key="5">
    <source>
        <dbReference type="Proteomes" id="UP001225316"/>
    </source>
</evidence>
<keyword evidence="4" id="KW-0378">Hydrolase</keyword>
<dbReference type="GO" id="GO:0016787">
    <property type="term" value="F:hydrolase activity"/>
    <property type="evidence" value="ECO:0007669"/>
    <property type="project" value="UniProtKB-KW"/>
</dbReference>
<evidence type="ECO:0000256" key="1">
    <source>
        <dbReference type="ARBA" id="ARBA00010211"/>
    </source>
</evidence>
<name>A0ABU1AXI3_9BACT</name>
<proteinExistence type="inferred from homology"/>
<keyword evidence="2" id="KW-0479">Metal-binding</keyword>
<dbReference type="EMBL" id="JARXHW010000043">
    <property type="protein sequence ID" value="MDQ8208874.1"/>
    <property type="molecule type" value="Genomic_DNA"/>
</dbReference>
<dbReference type="InterPro" id="IPR011234">
    <property type="entry name" value="Fumarylacetoacetase-like_C"/>
</dbReference>
<protein>
    <submittedName>
        <fullName evidence="4">Fumarylacetoacetate hydrolase family protein</fullName>
    </submittedName>
</protein>
<comment type="caution">
    <text evidence="4">The sequence shown here is derived from an EMBL/GenBank/DDBJ whole genome shotgun (WGS) entry which is preliminary data.</text>
</comment>
<dbReference type="PANTHER" id="PTHR42796">
    <property type="entry name" value="FUMARYLACETOACETATE HYDROLASE DOMAIN-CONTAINING PROTEIN 2A-RELATED"/>
    <property type="match status" value="1"/>
</dbReference>
<dbReference type="RefSeq" id="WP_308951601.1">
    <property type="nucleotide sequence ID" value="NZ_JARXHW010000043.1"/>
</dbReference>
<accession>A0ABU1AXI3</accession>
<feature type="domain" description="Fumarylacetoacetase-like C-terminal" evidence="3">
    <location>
        <begin position="80"/>
        <end position="280"/>
    </location>
</feature>
<sequence>MKIANIKGRAHIVTPTGGIDIEAASEGKFSADSQRIIAQLDLLKVWYERSRPGEDPSLSTEKLQQDLTCLESPVPNPNQVFAIGLNYKAHSEEVGRGLPNEPMIFTKFPSSIAGPGATVRLPADTVDWEVELVVVIGKSGRHISKASALEHIAGYCVGQDISERRLQKANNPAQFSIAKSYAGFAPMGPWLTTADEVDMNHLRLTCEGGGEMLQDGNTENMIFDVSTLIEYLSAICELRTGDIIFSGTPDGVGSGRKPPKFIEDGWLLKSSIEGLGRLENLFTK</sequence>
<dbReference type="Proteomes" id="UP001225316">
    <property type="component" value="Unassembled WGS sequence"/>
</dbReference>
<dbReference type="PANTHER" id="PTHR42796:SF4">
    <property type="entry name" value="FUMARYLACETOACETATE HYDROLASE DOMAIN-CONTAINING PROTEIN 2A"/>
    <property type="match status" value="1"/>
</dbReference>
<dbReference type="Pfam" id="PF01557">
    <property type="entry name" value="FAA_hydrolase"/>
    <property type="match status" value="1"/>
</dbReference>
<comment type="similarity">
    <text evidence="1">Belongs to the FAH family.</text>
</comment>
<evidence type="ECO:0000259" key="3">
    <source>
        <dbReference type="Pfam" id="PF01557"/>
    </source>
</evidence>
<gene>
    <name evidence="4" type="ORF">QEH52_15205</name>
</gene>
<organism evidence="4 5">
    <name type="scientific">Thalassobacterium maritimum</name>
    <dbReference type="NCBI Taxonomy" id="3041265"/>
    <lineage>
        <taxon>Bacteria</taxon>
        <taxon>Pseudomonadati</taxon>
        <taxon>Verrucomicrobiota</taxon>
        <taxon>Opitutia</taxon>
        <taxon>Puniceicoccales</taxon>
        <taxon>Coraliomargaritaceae</taxon>
        <taxon>Thalassobacterium</taxon>
    </lineage>
</organism>
<keyword evidence="5" id="KW-1185">Reference proteome</keyword>
<dbReference type="InterPro" id="IPR036663">
    <property type="entry name" value="Fumarylacetoacetase_C_sf"/>
</dbReference>
<dbReference type="SUPFAM" id="SSF56529">
    <property type="entry name" value="FAH"/>
    <property type="match status" value="1"/>
</dbReference>
<evidence type="ECO:0000256" key="2">
    <source>
        <dbReference type="ARBA" id="ARBA00022723"/>
    </source>
</evidence>
<dbReference type="InterPro" id="IPR051121">
    <property type="entry name" value="FAH"/>
</dbReference>
<dbReference type="Gene3D" id="3.90.850.10">
    <property type="entry name" value="Fumarylacetoacetase-like, C-terminal domain"/>
    <property type="match status" value="1"/>
</dbReference>
<reference evidence="4 5" key="1">
    <citation type="submission" date="2023-04" db="EMBL/GenBank/DDBJ databases">
        <title>A novel bacteria isolated from coastal sediment.</title>
        <authorList>
            <person name="Liu X.-J."/>
            <person name="Du Z.-J."/>
        </authorList>
    </citation>
    <scope>NUCLEOTIDE SEQUENCE [LARGE SCALE GENOMIC DNA]</scope>
    <source>
        <strain evidence="4 5">SDUM461003</strain>
    </source>
</reference>